<evidence type="ECO:0000313" key="10">
    <source>
        <dbReference type="Proteomes" id="UP000045991"/>
    </source>
</evidence>
<dbReference type="Proteomes" id="UP000045991">
    <property type="component" value="Unassembled WGS sequence"/>
</dbReference>
<feature type="region of interest" description="Disordered" evidence="1">
    <location>
        <begin position="155"/>
        <end position="178"/>
    </location>
</feature>
<feature type="compositionally biased region" description="Polar residues" evidence="1">
    <location>
        <begin position="158"/>
        <end position="168"/>
    </location>
</feature>
<dbReference type="InterPro" id="IPR009739">
    <property type="entry name" value="LprI-like_N"/>
</dbReference>
<dbReference type="EMBL" id="CXEC01000163">
    <property type="protein sequence ID" value="CSS00126.1"/>
    <property type="molecule type" value="Genomic_DNA"/>
</dbReference>
<dbReference type="EMBL" id="UDYI01000177">
    <property type="protein sequence ID" value="SRR27023.1"/>
    <property type="molecule type" value="Genomic_DNA"/>
</dbReference>
<dbReference type="Proteomes" id="UP000251393">
    <property type="component" value="Unassembled WGS sequence"/>
</dbReference>
<organism evidence="7 12">
    <name type="scientific">Shigella sonnei</name>
    <dbReference type="NCBI Taxonomy" id="624"/>
    <lineage>
        <taxon>Bacteria</taxon>
        <taxon>Pseudomonadati</taxon>
        <taxon>Pseudomonadota</taxon>
        <taxon>Gammaproteobacteria</taxon>
        <taxon>Enterobacterales</taxon>
        <taxon>Enterobacteriaceae</taxon>
        <taxon>Shigella</taxon>
    </lineage>
</organism>
<name>A0A822TLX0_SHISO</name>
<evidence type="ECO:0000313" key="13">
    <source>
        <dbReference type="Proteomes" id="UP000251393"/>
    </source>
</evidence>
<reference evidence="11 12" key="1">
    <citation type="submission" date="2017-01" db="EMBL/GenBank/DDBJ databases">
        <authorList>
            <consortium name="Pathogen Informatics"/>
        </authorList>
    </citation>
    <scope>NUCLEOTIDE SEQUENCE [LARGE SCALE GENOMIC DNA]</scope>
    <source>
        <strain evidence="5 9">20003593_1361393</strain>
        <strain evidence="4 10">20352044</strain>
        <strain evidence="6 11">2090STDY5461769</strain>
        <strain evidence="7">Sh1405</strain>
        <strain evidence="12">sh1405</strain>
    </source>
</reference>
<feature type="compositionally biased region" description="Basic residues" evidence="1">
    <location>
        <begin position="169"/>
        <end position="178"/>
    </location>
</feature>
<accession>A0A822TLX0</accession>
<evidence type="ECO:0000256" key="1">
    <source>
        <dbReference type="SAM" id="MobiDB-lite"/>
    </source>
</evidence>
<dbReference type="Proteomes" id="UP000188006">
    <property type="component" value="Unassembled WGS sequence"/>
</dbReference>
<proteinExistence type="predicted"/>
<evidence type="ECO:0000313" key="6">
    <source>
        <dbReference type="EMBL" id="SIY49869.1"/>
    </source>
</evidence>
<evidence type="ECO:0000259" key="3">
    <source>
        <dbReference type="Pfam" id="PF07007"/>
    </source>
</evidence>
<evidence type="ECO:0000256" key="2">
    <source>
        <dbReference type="SAM" id="SignalP"/>
    </source>
</evidence>
<dbReference type="Gene3D" id="1.20.1270.180">
    <property type="match status" value="1"/>
</dbReference>
<dbReference type="AlphaFoldDB" id="A0A822TLX0"/>
<dbReference type="Proteomes" id="UP000187708">
    <property type="component" value="Unassembled WGS sequence"/>
</dbReference>
<protein>
    <submittedName>
        <fullName evidence="7">Uncharacterized protein conserved in bacteria</fullName>
    </submittedName>
</protein>
<evidence type="ECO:0000313" key="9">
    <source>
        <dbReference type="Proteomes" id="UP000040926"/>
    </source>
</evidence>
<dbReference type="Proteomes" id="UP000040926">
    <property type="component" value="Unassembled WGS sequence"/>
</dbReference>
<sequence>MFKFLVLTLGIISCQAYAEDTVIENDHDISAIKDCWQKNSDDDTDINVIKSCLRQEYNLVDAQLNKAYGEAYRYIEQVPRTGVKKPDTEQLNLLKKSQRAWLDFRDKECELILSNEDVQDLMYIVPRRFDNGIILCHFYRFGFGRRFLFASAYPPGQPEQSGSEQQKYQVRHSRHQAE</sequence>
<dbReference type="EMBL" id="CWXZ01000182">
    <property type="protein sequence ID" value="CSL04207.1"/>
    <property type="molecule type" value="Genomic_DNA"/>
</dbReference>
<feature type="chain" id="PRO_5044442009" evidence="2">
    <location>
        <begin position="19"/>
        <end position="178"/>
    </location>
</feature>
<evidence type="ECO:0000313" key="11">
    <source>
        <dbReference type="Proteomes" id="UP000187708"/>
    </source>
</evidence>
<feature type="domain" description="Lysozyme inhibitor LprI-like N-terminal" evidence="3">
    <location>
        <begin position="35"/>
        <end position="111"/>
    </location>
</feature>
<dbReference type="EMBL" id="FTSV01000286">
    <property type="protein sequence ID" value="SIY49869.1"/>
    <property type="molecule type" value="Genomic_DNA"/>
</dbReference>
<dbReference type="Pfam" id="PF07007">
    <property type="entry name" value="LprI"/>
    <property type="match status" value="1"/>
</dbReference>
<evidence type="ECO:0000313" key="4">
    <source>
        <dbReference type="EMBL" id="CSL04207.1"/>
    </source>
</evidence>
<dbReference type="EMBL" id="FUBI01000176">
    <property type="protein sequence ID" value="SJH56906.1"/>
    <property type="molecule type" value="Genomic_DNA"/>
</dbReference>
<gene>
    <name evidence="5" type="ORF">ERS008175_03799</name>
    <name evidence="4" type="ORF">ERS428554_04296</name>
    <name evidence="7" type="ORF">SAMEA1569760_04058</name>
    <name evidence="6" type="ORF">SAMEA2054241_04369</name>
    <name evidence="8" type="ORF">SAMEA3710766_04160</name>
</gene>
<keyword evidence="2" id="KW-0732">Signal</keyword>
<comment type="caution">
    <text evidence="7">The sequence shown here is derived from an EMBL/GenBank/DDBJ whole genome shotgun (WGS) entry which is preliminary data.</text>
</comment>
<evidence type="ECO:0000313" key="12">
    <source>
        <dbReference type="Proteomes" id="UP000188006"/>
    </source>
</evidence>
<evidence type="ECO:0000313" key="7">
    <source>
        <dbReference type="EMBL" id="SJH56906.1"/>
    </source>
</evidence>
<evidence type="ECO:0000313" key="5">
    <source>
        <dbReference type="EMBL" id="CSS00126.1"/>
    </source>
</evidence>
<evidence type="ECO:0000313" key="8">
    <source>
        <dbReference type="EMBL" id="SRR27023.1"/>
    </source>
</evidence>
<feature type="signal peptide" evidence="2">
    <location>
        <begin position="1"/>
        <end position="18"/>
    </location>
</feature>
<reference evidence="8 13" key="2">
    <citation type="submission" date="2018-06" db="EMBL/GenBank/DDBJ databases">
        <authorList>
            <consortium name="Pathogen Informatics"/>
            <person name="Doyle S."/>
        </authorList>
    </citation>
    <scope>NUCLEOTIDE SEQUENCE [LARGE SCALE GENOMIC DNA]</scope>
    <source>
        <strain evidence="8 13">4028STDY6275292</strain>
    </source>
</reference>